<gene>
    <name evidence="8" type="ORF">PCAL00307_LOCUS577</name>
</gene>
<protein>
    <recommendedName>
        <fullName evidence="3">3'(2'),5'-bisphosphate nucleotidase</fullName>
        <ecNumber evidence="3">3.1.3.7</ecNumber>
    </recommendedName>
</protein>
<keyword evidence="5" id="KW-0378">Hydrolase</keyword>
<keyword evidence="4 7" id="KW-0479">Metal-binding</keyword>
<dbReference type="InterPro" id="IPR020583">
    <property type="entry name" value="Inositol_monoP_metal-BS"/>
</dbReference>
<dbReference type="PANTHER" id="PTHR43200">
    <property type="entry name" value="PHOSPHATASE"/>
    <property type="match status" value="1"/>
</dbReference>
<dbReference type="GO" id="GO:0046872">
    <property type="term" value="F:metal ion binding"/>
    <property type="evidence" value="ECO:0007669"/>
    <property type="project" value="UniProtKB-KW"/>
</dbReference>
<dbReference type="GO" id="GO:0046854">
    <property type="term" value="P:phosphatidylinositol phosphate biosynthetic process"/>
    <property type="evidence" value="ECO:0007669"/>
    <property type="project" value="InterPro"/>
</dbReference>
<evidence type="ECO:0000256" key="4">
    <source>
        <dbReference type="ARBA" id="ARBA00022723"/>
    </source>
</evidence>
<dbReference type="GO" id="GO:0000103">
    <property type="term" value="P:sulfate assimilation"/>
    <property type="evidence" value="ECO:0007669"/>
    <property type="project" value="TreeGrafter"/>
</dbReference>
<dbReference type="EMBL" id="HBIW01000688">
    <property type="protein sequence ID" value="CAE0685143.1"/>
    <property type="molecule type" value="Transcribed_RNA"/>
</dbReference>
<evidence type="ECO:0000256" key="7">
    <source>
        <dbReference type="PIRSR" id="PIRSR600760-2"/>
    </source>
</evidence>
<dbReference type="Gene3D" id="3.40.190.80">
    <property type="match status" value="1"/>
</dbReference>
<reference evidence="8" key="1">
    <citation type="submission" date="2021-01" db="EMBL/GenBank/DDBJ databases">
        <authorList>
            <person name="Corre E."/>
            <person name="Pelletier E."/>
            <person name="Niang G."/>
            <person name="Scheremetjew M."/>
            <person name="Finn R."/>
            <person name="Kale V."/>
            <person name="Holt S."/>
            <person name="Cochrane G."/>
            <person name="Meng A."/>
            <person name="Brown T."/>
            <person name="Cohen L."/>
        </authorList>
    </citation>
    <scope>NUCLEOTIDE SEQUENCE</scope>
    <source>
        <strain evidence="8">CCMP1756</strain>
    </source>
</reference>
<comment type="cofactor">
    <cofactor evidence="1 7">
        <name>Mg(2+)</name>
        <dbReference type="ChEBI" id="CHEBI:18420"/>
    </cofactor>
</comment>
<evidence type="ECO:0000313" key="8">
    <source>
        <dbReference type="EMBL" id="CAE0685143.1"/>
    </source>
</evidence>
<keyword evidence="6 7" id="KW-0460">Magnesium</keyword>
<dbReference type="PROSITE" id="PS00629">
    <property type="entry name" value="IMP_1"/>
    <property type="match status" value="1"/>
</dbReference>
<dbReference type="AlphaFoldDB" id="A0A7S4E217"/>
<dbReference type="GO" id="GO:0008441">
    <property type="term" value="F:3'(2'),5'-bisphosphate nucleotidase activity"/>
    <property type="evidence" value="ECO:0007669"/>
    <property type="project" value="UniProtKB-EC"/>
</dbReference>
<accession>A0A7S4E217</accession>
<evidence type="ECO:0000256" key="6">
    <source>
        <dbReference type="ARBA" id="ARBA00022842"/>
    </source>
</evidence>
<dbReference type="InterPro" id="IPR051090">
    <property type="entry name" value="Inositol_monoP_superfamily"/>
</dbReference>
<dbReference type="PANTHER" id="PTHR43200:SF6">
    <property type="entry name" value="3'(2'),5'-BISPHOSPHATE NUCLEOTIDASE"/>
    <property type="match status" value="1"/>
</dbReference>
<comment type="similarity">
    <text evidence="2">Belongs to the inositol monophosphatase superfamily.</text>
</comment>
<proteinExistence type="inferred from homology"/>
<evidence type="ECO:0000256" key="2">
    <source>
        <dbReference type="ARBA" id="ARBA00009759"/>
    </source>
</evidence>
<dbReference type="PROSITE" id="PS00630">
    <property type="entry name" value="IMP_2"/>
    <property type="match status" value="1"/>
</dbReference>
<feature type="binding site" evidence="7">
    <location>
        <position position="94"/>
    </location>
    <ligand>
        <name>Mg(2+)</name>
        <dbReference type="ChEBI" id="CHEBI:18420"/>
        <label>1</label>
        <note>catalytic</note>
    </ligand>
</feature>
<feature type="binding site" evidence="7">
    <location>
        <position position="141"/>
    </location>
    <ligand>
        <name>Mg(2+)</name>
        <dbReference type="ChEBI" id="CHEBI:18420"/>
        <label>1</label>
        <note>catalytic</note>
    </ligand>
</feature>
<dbReference type="Gene3D" id="3.30.540.10">
    <property type="entry name" value="Fructose-1,6-Bisphosphatase, subunit A, domain 1"/>
    <property type="match status" value="1"/>
</dbReference>
<name>A0A7S4E217_9STRA</name>
<dbReference type="SUPFAM" id="SSF56655">
    <property type="entry name" value="Carbohydrate phosphatase"/>
    <property type="match status" value="1"/>
</dbReference>
<dbReference type="Pfam" id="PF00459">
    <property type="entry name" value="Inositol_P"/>
    <property type="match status" value="1"/>
</dbReference>
<dbReference type="InterPro" id="IPR020550">
    <property type="entry name" value="Inositol_monophosphatase_CS"/>
</dbReference>
<feature type="binding site" evidence="7">
    <location>
        <position position="144"/>
    </location>
    <ligand>
        <name>Mg(2+)</name>
        <dbReference type="ChEBI" id="CHEBI:18420"/>
        <label>1</label>
        <note>catalytic</note>
    </ligand>
</feature>
<dbReference type="PRINTS" id="PR00377">
    <property type="entry name" value="IMPHPHTASES"/>
</dbReference>
<dbReference type="EC" id="3.1.3.7" evidence="3"/>
<evidence type="ECO:0000256" key="5">
    <source>
        <dbReference type="ARBA" id="ARBA00022801"/>
    </source>
</evidence>
<evidence type="ECO:0000256" key="1">
    <source>
        <dbReference type="ARBA" id="ARBA00001946"/>
    </source>
</evidence>
<sequence length="357" mass="38105">MRRYQRVLMLLELVRHARSLTTFPAHAYSKELTAAVAAVRRAAQITTKLQRDLANVESATKDDASPVTVADVAAQCVVIDALSSLFPDDGFVAEESAADLLERGERRCIEAAAAAADVSVEELCNIVDTRRPNSKRWWVLDPIDGTKGFLRGAQYCTALSLIDVYEGDYEREAVVGVLGCPNLERDGSLREGSDGDGVVVAAARGAGCFMTPYAEDDWTPLTTTQRASWTDGLLIEGVAASHSDHGASERAARTLKLKSEPVRLDSQAKHALLAGGRGDLFTRLPRPGYVERVWDFAAAKCVVEEAGGAITDLKGRPIDVGLGTYLDASVEGIVASGAPALHREALDAVNAGLAAKD</sequence>
<feature type="binding site" evidence="7">
    <location>
        <position position="295"/>
    </location>
    <ligand>
        <name>Mg(2+)</name>
        <dbReference type="ChEBI" id="CHEBI:18420"/>
        <label>1</label>
        <note>catalytic</note>
    </ligand>
</feature>
<organism evidence="8">
    <name type="scientific">Pelagomonas calceolata</name>
    <dbReference type="NCBI Taxonomy" id="35677"/>
    <lineage>
        <taxon>Eukaryota</taxon>
        <taxon>Sar</taxon>
        <taxon>Stramenopiles</taxon>
        <taxon>Ochrophyta</taxon>
        <taxon>Pelagophyceae</taxon>
        <taxon>Pelagomonadales</taxon>
        <taxon>Pelagomonadaceae</taxon>
        <taxon>Pelagomonas</taxon>
    </lineage>
</organism>
<evidence type="ECO:0000256" key="3">
    <source>
        <dbReference type="ARBA" id="ARBA00012633"/>
    </source>
</evidence>
<feature type="binding site" evidence="7">
    <location>
        <position position="143"/>
    </location>
    <ligand>
        <name>Mg(2+)</name>
        <dbReference type="ChEBI" id="CHEBI:18420"/>
        <label>1</label>
        <note>catalytic</note>
    </ligand>
</feature>
<dbReference type="InterPro" id="IPR000760">
    <property type="entry name" value="Inositol_monophosphatase-like"/>
</dbReference>